<dbReference type="AlphaFoldDB" id="A0ABD3LWP5"/>
<dbReference type="Proteomes" id="UP001634007">
    <property type="component" value="Unassembled WGS sequence"/>
</dbReference>
<dbReference type="Pfam" id="PF13968">
    <property type="entry name" value="DUF4220"/>
    <property type="match status" value="1"/>
</dbReference>
<dbReference type="InterPro" id="IPR025315">
    <property type="entry name" value="DUF4220"/>
</dbReference>
<feature type="transmembrane region" description="Helical" evidence="1">
    <location>
        <begin position="141"/>
        <end position="165"/>
    </location>
</feature>
<proteinExistence type="predicted"/>
<organism evidence="3 4">
    <name type="scientific">Eucalyptus globulus</name>
    <name type="common">Tasmanian blue gum</name>
    <dbReference type="NCBI Taxonomy" id="34317"/>
    <lineage>
        <taxon>Eukaryota</taxon>
        <taxon>Viridiplantae</taxon>
        <taxon>Streptophyta</taxon>
        <taxon>Embryophyta</taxon>
        <taxon>Tracheophyta</taxon>
        <taxon>Spermatophyta</taxon>
        <taxon>Magnoliopsida</taxon>
        <taxon>eudicotyledons</taxon>
        <taxon>Gunneridae</taxon>
        <taxon>Pentapetalae</taxon>
        <taxon>rosids</taxon>
        <taxon>malvids</taxon>
        <taxon>Myrtales</taxon>
        <taxon>Myrtaceae</taxon>
        <taxon>Myrtoideae</taxon>
        <taxon>Eucalypteae</taxon>
        <taxon>Eucalyptus</taxon>
    </lineage>
</organism>
<dbReference type="PANTHER" id="PTHR31325">
    <property type="entry name" value="OS01G0798800 PROTEIN-RELATED"/>
    <property type="match status" value="1"/>
</dbReference>
<evidence type="ECO:0000256" key="1">
    <source>
        <dbReference type="SAM" id="Phobius"/>
    </source>
</evidence>
<protein>
    <recommendedName>
        <fullName evidence="2">DUF4220 domain-containing protein</fullName>
    </recommendedName>
</protein>
<accession>A0ABD3LWP5</accession>
<feature type="transmembrane region" description="Helical" evidence="1">
    <location>
        <begin position="47"/>
        <end position="66"/>
    </location>
</feature>
<keyword evidence="1" id="KW-1133">Transmembrane helix</keyword>
<evidence type="ECO:0000313" key="4">
    <source>
        <dbReference type="Proteomes" id="UP001634007"/>
    </source>
</evidence>
<dbReference type="Pfam" id="PF04578">
    <property type="entry name" value="DUF594"/>
    <property type="match status" value="1"/>
</dbReference>
<gene>
    <name evidence="3" type="ORF">ACJRO7_000223</name>
</gene>
<evidence type="ECO:0000259" key="2">
    <source>
        <dbReference type="Pfam" id="PF13968"/>
    </source>
</evidence>
<feature type="transmembrane region" description="Helical" evidence="1">
    <location>
        <begin position="277"/>
        <end position="297"/>
    </location>
</feature>
<dbReference type="InterPro" id="IPR007658">
    <property type="entry name" value="DUF594"/>
</dbReference>
<feature type="transmembrane region" description="Helical" evidence="1">
    <location>
        <begin position="15"/>
        <end position="35"/>
    </location>
</feature>
<name>A0ABD3LWP5_EUCGL</name>
<keyword evidence="4" id="KW-1185">Reference proteome</keyword>
<reference evidence="3 4" key="1">
    <citation type="submission" date="2024-11" db="EMBL/GenBank/DDBJ databases">
        <title>Chromosome-level genome assembly of Eucalyptus globulus Labill. provides insights into its genome evolution.</title>
        <authorList>
            <person name="Li X."/>
        </authorList>
    </citation>
    <scope>NUCLEOTIDE SEQUENCE [LARGE SCALE GENOMIC DNA]</scope>
    <source>
        <strain evidence="3">CL2024</strain>
        <tissue evidence="3">Fresh tender leaves</tissue>
    </source>
</reference>
<evidence type="ECO:0000313" key="3">
    <source>
        <dbReference type="EMBL" id="KAL3752790.1"/>
    </source>
</evidence>
<feature type="transmembrane region" description="Helical" evidence="1">
    <location>
        <begin position="309"/>
        <end position="330"/>
    </location>
</feature>
<keyword evidence="1" id="KW-0812">Transmembrane</keyword>
<comment type="caution">
    <text evidence="3">The sequence shown here is derived from an EMBL/GenBank/DDBJ whole genome shotgun (WGS) entry which is preliminary data.</text>
</comment>
<sequence>MAFSFISDLWNKWNIRGFVVLSLSLRIFLILFAPLRKKTANPYIISLLWLAYLMADSVAAFAVGLISHNQGNSNTHVIEVDGALQAFWASFLLLHLGGPDTITAFSLEDSSLWRRHVLSLIFQVGAAIYVFVRIFPSDKSLVIPTILVFLTGFIKIAERTLALYLSSFPKLKESMLLDNEQRLLEELNVGGDGYECSDEERAKLDESVVVKHAYSFFQIFKIFTADLIYTKQQREMSIDYFGKVSAVDALRVVSVELNFIYEELHTKALTIRHKLSYISRIIAFTSMVVALVLFNRLKKYRFPELDLKVTHILLFGGIILDGIALFNLIFSDWIVAKIKHTTTRSSKLDAFLYKLLSTIDYLRKPRYITCEVEPNTNVTYEVLDTPLIFRRWSESIPACNLFSEALKESPRKICKCNHFWGIVIFKNICSFPFRMVNTIISYFLRVGETIVRCCDKRSMMVNTKYMSKNLFMKKLWIFIFNDLKWDPEKVDDLEWMTRLVNSNQSFLSNMPNDPRNILERITKANIHNYIIAWHVITEIWYNKDKQSMRPTTTLNRNLIDRREFSKILSDYMVYLLLNQPNLMSDVVMVGIAQMVSTKTLLKLRGLIGDATKDLNGLCEELYNGVQDGMSPQDPADPLNSSLNDGLLVAHRLKDDGESKWEDISNAWLWTLRYAAINIKGETHVQALAKGGELLTFVWLLMAHRGCFYKSEWGMYRSFWEERSLTIVKRNDSDDIGDTDDSDASEVNNKCSA</sequence>
<keyword evidence="1" id="KW-0472">Membrane</keyword>
<dbReference type="EMBL" id="JBJKBG010000001">
    <property type="protein sequence ID" value="KAL3752790.1"/>
    <property type="molecule type" value="Genomic_DNA"/>
</dbReference>
<feature type="domain" description="DUF4220" evidence="2">
    <location>
        <begin position="49"/>
        <end position="403"/>
    </location>
</feature>
<feature type="transmembrane region" description="Helical" evidence="1">
    <location>
        <begin position="117"/>
        <end position="135"/>
    </location>
</feature>